<proteinExistence type="inferred from homology"/>
<evidence type="ECO:0000256" key="4">
    <source>
        <dbReference type="ARBA" id="ARBA00022692"/>
    </source>
</evidence>
<evidence type="ECO:0000256" key="5">
    <source>
        <dbReference type="ARBA" id="ARBA00022968"/>
    </source>
</evidence>
<sequence length="172" mass="19686">MLRRTGTFDDFYKRFITLSCRDVSLTEAQQIQLFITSLGDPLYTDVALQQPSSLDDAIVFDRAYEKRNTFQDTGQVAVQANLHHRSGGTMLWDPQRWNHPPLDSVIIHSGGRGGLQESRFIEKLVKNEHQIEGLPEDCNRVMVWNLNFEPPQFNYPPGWSLNKNLDGVIPVT</sequence>
<dbReference type="GO" id="GO:0010417">
    <property type="term" value="P:glucuronoxylan biosynthetic process"/>
    <property type="evidence" value="ECO:0007669"/>
    <property type="project" value="TreeGrafter"/>
</dbReference>
<keyword evidence="3 10" id="KW-0808">Transferase</keyword>
<comment type="function">
    <text evidence="10">Involved in the synthesis of glucuronoxylan hemicellulose in secondary cell walls.</text>
</comment>
<reference evidence="11" key="1">
    <citation type="journal article" date="2021" name="bioRxiv">
        <title>Whole Genome Assembly and Annotation of Northern Wild Rice, Zizania palustris L., Supports a Whole Genome Duplication in the Zizania Genus.</title>
        <authorList>
            <person name="Haas M."/>
            <person name="Kono T."/>
            <person name="Macchietto M."/>
            <person name="Millas R."/>
            <person name="McGilp L."/>
            <person name="Shao M."/>
            <person name="Duquette J."/>
            <person name="Hirsch C.N."/>
            <person name="Kimball J."/>
        </authorList>
    </citation>
    <scope>NUCLEOTIDE SEQUENCE</scope>
    <source>
        <tissue evidence="11">Fresh leaf tissue</tissue>
    </source>
</reference>
<evidence type="ECO:0000313" key="12">
    <source>
        <dbReference type="EMBL" id="KAG8069343.1"/>
    </source>
</evidence>
<dbReference type="GO" id="GO:0000139">
    <property type="term" value="C:Golgi membrane"/>
    <property type="evidence" value="ECO:0007669"/>
    <property type="project" value="UniProtKB-SubCell"/>
</dbReference>
<dbReference type="EC" id="2.4.-.-" evidence="10"/>
<keyword evidence="8" id="KW-0472">Membrane</keyword>
<dbReference type="Proteomes" id="UP000729402">
    <property type="component" value="Unassembled WGS sequence"/>
</dbReference>
<protein>
    <recommendedName>
        <fullName evidence="10">Glycosyltransferases</fullName>
        <ecNumber evidence="10">2.4.-.-</ecNumber>
    </recommendedName>
</protein>
<keyword evidence="4" id="KW-0812">Transmembrane</keyword>
<dbReference type="OrthoDB" id="1933597at2759"/>
<evidence type="ECO:0000256" key="8">
    <source>
        <dbReference type="ARBA" id="ARBA00023136"/>
    </source>
</evidence>
<comment type="similarity">
    <text evidence="10">Belongs to the glycosyltransferase 43 family.</text>
</comment>
<dbReference type="GO" id="GO:0071555">
    <property type="term" value="P:cell wall organization"/>
    <property type="evidence" value="ECO:0007669"/>
    <property type="project" value="UniProtKB-KW"/>
</dbReference>
<evidence type="ECO:0000256" key="7">
    <source>
        <dbReference type="ARBA" id="ARBA00023034"/>
    </source>
</evidence>
<dbReference type="GO" id="GO:0042285">
    <property type="term" value="F:xylosyltransferase activity"/>
    <property type="evidence" value="ECO:0007669"/>
    <property type="project" value="TreeGrafter"/>
</dbReference>
<keyword evidence="9 10" id="KW-0961">Cell wall biogenesis/degradation</keyword>
<evidence type="ECO:0000256" key="3">
    <source>
        <dbReference type="ARBA" id="ARBA00022679"/>
    </source>
</evidence>
<comment type="subcellular location">
    <subcellularLocation>
        <location evidence="1 10">Golgi apparatus membrane</location>
        <topology evidence="1 10">Single-pass type II membrane protein</topology>
    </subcellularLocation>
</comment>
<comment type="caution">
    <text evidence="11">The sequence shown here is derived from an EMBL/GenBank/DDBJ whole genome shotgun (WGS) entry which is preliminary data.</text>
</comment>
<dbReference type="GO" id="GO:0009834">
    <property type="term" value="P:plant-type secondary cell wall biogenesis"/>
    <property type="evidence" value="ECO:0007669"/>
    <property type="project" value="TreeGrafter"/>
</dbReference>
<dbReference type="PANTHER" id="PTHR10896">
    <property type="entry name" value="GALACTOSYLGALACTOSYLXYLOSYLPROTEIN 3-BETA-GLUCURONOSYLTRANSFERASE BETA-1,3-GLUCURONYLTRANSFERASE"/>
    <property type="match status" value="1"/>
</dbReference>
<keyword evidence="5 10" id="KW-0735">Signal-anchor</keyword>
<keyword evidence="13" id="KW-1185">Reference proteome</keyword>
<evidence type="ECO:0000256" key="2">
    <source>
        <dbReference type="ARBA" id="ARBA00022676"/>
    </source>
</evidence>
<evidence type="ECO:0000313" key="11">
    <source>
        <dbReference type="EMBL" id="KAG8069342.1"/>
    </source>
</evidence>
<evidence type="ECO:0000256" key="9">
    <source>
        <dbReference type="ARBA" id="ARBA00023316"/>
    </source>
</evidence>
<dbReference type="GO" id="GO:0015018">
    <property type="term" value="F:galactosylgalactosylxylosylprotein 3-beta-glucuronosyltransferase activity"/>
    <property type="evidence" value="ECO:0007669"/>
    <property type="project" value="InterPro"/>
</dbReference>
<dbReference type="EMBL" id="JAAALK010000284">
    <property type="protein sequence ID" value="KAG8069343.1"/>
    <property type="molecule type" value="Genomic_DNA"/>
</dbReference>
<evidence type="ECO:0000256" key="6">
    <source>
        <dbReference type="ARBA" id="ARBA00022989"/>
    </source>
</evidence>
<dbReference type="Pfam" id="PF03360">
    <property type="entry name" value="Glyco_transf_43"/>
    <property type="match status" value="1"/>
</dbReference>
<dbReference type="AlphaFoldDB" id="A0A8J5SI02"/>
<reference evidence="11" key="2">
    <citation type="submission" date="2021-02" db="EMBL/GenBank/DDBJ databases">
        <authorList>
            <person name="Kimball J.A."/>
            <person name="Haas M.W."/>
            <person name="Macchietto M."/>
            <person name="Kono T."/>
            <person name="Duquette J."/>
            <person name="Shao M."/>
        </authorList>
    </citation>
    <scope>NUCLEOTIDE SEQUENCE</scope>
    <source>
        <tissue evidence="11">Fresh leaf tissue</tissue>
    </source>
</reference>
<gene>
    <name evidence="11" type="ORF">GUJ93_ZPchr0005g14745</name>
    <name evidence="12" type="ORF">GUJ93_ZPchr0005g15018</name>
</gene>
<evidence type="ECO:0000256" key="1">
    <source>
        <dbReference type="ARBA" id="ARBA00004323"/>
    </source>
</evidence>
<evidence type="ECO:0000313" key="13">
    <source>
        <dbReference type="Proteomes" id="UP000729402"/>
    </source>
</evidence>
<dbReference type="EMBL" id="JAAALK010000284">
    <property type="protein sequence ID" value="KAG8069342.1"/>
    <property type="molecule type" value="Genomic_DNA"/>
</dbReference>
<name>A0A8J5SI02_ZIZPA</name>
<keyword evidence="6" id="KW-1133">Transmembrane helix</keyword>
<evidence type="ECO:0000256" key="10">
    <source>
        <dbReference type="RuleBase" id="RU363127"/>
    </source>
</evidence>
<accession>A0A8J5SI02</accession>
<dbReference type="InterPro" id="IPR005027">
    <property type="entry name" value="Glyco_trans_43"/>
</dbReference>
<dbReference type="PANTHER" id="PTHR10896:SF31">
    <property type="entry name" value="BETA-1,4-XYLOSYLTRANSFERASE GT43E-RELATED"/>
    <property type="match status" value="1"/>
</dbReference>
<organism evidence="11 13">
    <name type="scientific">Zizania palustris</name>
    <name type="common">Northern wild rice</name>
    <dbReference type="NCBI Taxonomy" id="103762"/>
    <lineage>
        <taxon>Eukaryota</taxon>
        <taxon>Viridiplantae</taxon>
        <taxon>Streptophyta</taxon>
        <taxon>Embryophyta</taxon>
        <taxon>Tracheophyta</taxon>
        <taxon>Spermatophyta</taxon>
        <taxon>Magnoliopsida</taxon>
        <taxon>Liliopsida</taxon>
        <taxon>Poales</taxon>
        <taxon>Poaceae</taxon>
        <taxon>BOP clade</taxon>
        <taxon>Oryzoideae</taxon>
        <taxon>Oryzeae</taxon>
        <taxon>Zizaniinae</taxon>
        <taxon>Zizania</taxon>
    </lineage>
</organism>
<keyword evidence="7 10" id="KW-0333">Golgi apparatus</keyword>
<keyword evidence="2" id="KW-0328">Glycosyltransferase</keyword>